<gene>
    <name evidence="2" type="ORF">HYN48_00405</name>
</gene>
<dbReference type="Proteomes" id="UP000244193">
    <property type="component" value="Chromosome"/>
</dbReference>
<evidence type="ECO:0000313" key="3">
    <source>
        <dbReference type="Proteomes" id="UP000244193"/>
    </source>
</evidence>
<evidence type="ECO:0008006" key="4">
    <source>
        <dbReference type="Google" id="ProtNLM"/>
    </source>
</evidence>
<dbReference type="Pfam" id="PF14064">
    <property type="entry name" value="HmuY"/>
    <property type="match status" value="1"/>
</dbReference>
<dbReference type="AlphaFoldDB" id="A0A2S0RAK7"/>
<dbReference type="KEGG" id="fmg:HYN48_00405"/>
<organism evidence="2 3">
    <name type="scientific">Flavobacterium magnum</name>
    <dbReference type="NCBI Taxonomy" id="2162713"/>
    <lineage>
        <taxon>Bacteria</taxon>
        <taxon>Pseudomonadati</taxon>
        <taxon>Bacteroidota</taxon>
        <taxon>Flavobacteriia</taxon>
        <taxon>Flavobacteriales</taxon>
        <taxon>Flavobacteriaceae</taxon>
        <taxon>Flavobacterium</taxon>
    </lineage>
</organism>
<dbReference type="InterPro" id="IPR038081">
    <property type="entry name" value="CalX-like_sf"/>
</dbReference>
<dbReference type="CDD" id="cd12105">
    <property type="entry name" value="HmuY"/>
    <property type="match status" value="1"/>
</dbReference>
<feature type="chain" id="PRO_5015504118" description="HmuY protein" evidence="1">
    <location>
        <begin position="18"/>
        <end position="472"/>
    </location>
</feature>
<dbReference type="EMBL" id="CP028811">
    <property type="protein sequence ID" value="AWA28666.1"/>
    <property type="molecule type" value="Genomic_DNA"/>
</dbReference>
<reference evidence="2 3" key="1">
    <citation type="submission" date="2018-04" db="EMBL/GenBank/DDBJ databases">
        <title>Genome sequencing of Flavobacterium sp. HYN0048.</title>
        <authorList>
            <person name="Yi H."/>
            <person name="Baek C."/>
        </authorList>
    </citation>
    <scope>NUCLEOTIDE SEQUENCE [LARGE SCALE GENOMIC DNA]</scope>
    <source>
        <strain evidence="2 3">HYN0048</strain>
    </source>
</reference>
<dbReference type="Gene3D" id="2.60.40.2030">
    <property type="match status" value="1"/>
</dbReference>
<protein>
    <recommendedName>
        <fullName evidence="4">HmuY protein</fullName>
    </recommendedName>
</protein>
<dbReference type="OrthoDB" id="1091850at2"/>
<keyword evidence="3" id="KW-1185">Reference proteome</keyword>
<dbReference type="InterPro" id="IPR025921">
    <property type="entry name" value="HmuY"/>
</dbReference>
<sequence length="472" mass="50083">MKNTLILFLSCLAIAIAACNDDDPKTNGLSVAFATPSVNLSADATPVTIAFSAPTPAAGTVTLLIDAQGATYGTDFTTLPDADGDTVTVPFEAGVTSVNFTFNKMVDAVEGQVKHVLFTITAVSVGTVAANDAVQVNFSETASLGAALAAEVGGATQPNQVYIDLSSGAMTVVPRVSWDLGFYSGTDFRVVLNSSLKMAAKKLETTNIDEVQLPDETMIIAQGQGIATQIDSPTGVFDNDPGTHDTAIDPVSANDADNKVYLINMGSNPATTMPAIGADASGSGASRGWMKIRVLRSGSDYRVQYAAIGATTHEEVTLSKNAAYNFTFFSLVAKNTVMVEPQKVLWDLNFTTFTNLLGGTTPYYFPDFVLTNLKGGARAYMVSVSDDVTYDRFTKADVSPDLFTENQTNIGSNWRSTSVNGPNGPVSQFVLKTDRFFIIKDPAGNLYKLKFTGGSNSAGERGYPTFQYTLLQ</sequence>
<feature type="signal peptide" evidence="1">
    <location>
        <begin position="1"/>
        <end position="17"/>
    </location>
</feature>
<evidence type="ECO:0000313" key="2">
    <source>
        <dbReference type="EMBL" id="AWA28666.1"/>
    </source>
</evidence>
<dbReference type="PROSITE" id="PS51257">
    <property type="entry name" value="PROKAR_LIPOPROTEIN"/>
    <property type="match status" value="1"/>
</dbReference>
<name>A0A2S0RAK7_9FLAO</name>
<proteinExistence type="predicted"/>
<accession>A0A2S0RAK7</accession>
<dbReference type="RefSeq" id="WP_108369258.1">
    <property type="nucleotide sequence ID" value="NZ_CP028811.1"/>
</dbReference>
<keyword evidence="1" id="KW-0732">Signal</keyword>
<evidence type="ECO:0000256" key="1">
    <source>
        <dbReference type="SAM" id="SignalP"/>
    </source>
</evidence>